<evidence type="ECO:0000256" key="1">
    <source>
        <dbReference type="SAM" id="SignalP"/>
    </source>
</evidence>
<gene>
    <name evidence="2" type="ORF">RBH19_02075</name>
</gene>
<comment type="caution">
    <text evidence="2">The sequence shown here is derived from an EMBL/GenBank/DDBJ whole genome shotgun (WGS) entry which is preliminary data.</text>
</comment>
<reference evidence="2 3" key="1">
    <citation type="submission" date="2023-08" db="EMBL/GenBank/DDBJ databases">
        <title>Whole-genome sequencing of halo(alkali)philic microorganisms from hypersaline lakes.</title>
        <authorList>
            <person name="Sorokin D.Y."/>
            <person name="Abbas B."/>
            <person name="Merkel A.Y."/>
        </authorList>
    </citation>
    <scope>NUCLEOTIDE SEQUENCE [LARGE SCALE GENOMIC DNA]</scope>
    <source>
        <strain evidence="2 3">AB-CW4</strain>
    </source>
</reference>
<proteinExistence type="predicted"/>
<name>A0ABU0W3Q9_9GAMM</name>
<feature type="chain" id="PRO_5045095345" description="Secreted protein" evidence="1">
    <location>
        <begin position="25"/>
        <end position="201"/>
    </location>
</feature>
<evidence type="ECO:0000313" key="2">
    <source>
        <dbReference type="EMBL" id="MDQ2068660.1"/>
    </source>
</evidence>
<evidence type="ECO:0008006" key="4">
    <source>
        <dbReference type="Google" id="ProtNLM"/>
    </source>
</evidence>
<dbReference type="EMBL" id="JAVDDT010000001">
    <property type="protein sequence ID" value="MDQ2068660.1"/>
    <property type="molecule type" value="Genomic_DNA"/>
</dbReference>
<evidence type="ECO:0000313" key="3">
    <source>
        <dbReference type="Proteomes" id="UP001239019"/>
    </source>
</evidence>
<feature type="signal peptide" evidence="1">
    <location>
        <begin position="1"/>
        <end position="24"/>
    </location>
</feature>
<sequence length="201" mass="23145">MNLPLKRLTATLLPALLMANPALAGPETLPEEQRAFWERFQALCGQAFAGEISDVTHYYADGVEGREMRMQVMECEDDRIHAPFHIDDNHSRNWILTIVDGTIRLKHDHRYEDGTEEAISQYGGDAPTPGLPTRQIFPADEHTAEILPKRADNFWFFDFVDEDTLQYGVHWPKYGHSIRVEFDLSETIETPPRPWGYDDED</sequence>
<dbReference type="Proteomes" id="UP001239019">
    <property type="component" value="Unassembled WGS sequence"/>
</dbReference>
<keyword evidence="1" id="KW-0732">Signal</keyword>
<organism evidence="2 3">
    <name type="scientific">Natronospira bacteriovora</name>
    <dbReference type="NCBI Taxonomy" id="3069753"/>
    <lineage>
        <taxon>Bacteria</taxon>
        <taxon>Pseudomonadati</taxon>
        <taxon>Pseudomonadota</taxon>
        <taxon>Gammaproteobacteria</taxon>
        <taxon>Natronospirales</taxon>
        <taxon>Natronospiraceae</taxon>
        <taxon>Natronospira</taxon>
    </lineage>
</organism>
<dbReference type="RefSeq" id="WP_306727142.1">
    <property type="nucleotide sequence ID" value="NZ_JAVDDT010000001.1"/>
</dbReference>
<protein>
    <recommendedName>
        <fullName evidence="4">Secreted protein</fullName>
    </recommendedName>
</protein>
<keyword evidence="3" id="KW-1185">Reference proteome</keyword>
<accession>A0ABU0W3Q9</accession>